<feature type="domain" description="Dynein associated protein" evidence="3">
    <location>
        <begin position="340"/>
        <end position="582"/>
    </location>
</feature>
<evidence type="ECO:0000313" key="5">
    <source>
        <dbReference type="Proteomes" id="UP000232875"/>
    </source>
</evidence>
<proteinExistence type="predicted"/>
<feature type="coiled-coil region" evidence="1">
    <location>
        <begin position="214"/>
        <end position="282"/>
    </location>
</feature>
<accession>A0A2N1JGS3</accession>
<evidence type="ECO:0000259" key="3">
    <source>
        <dbReference type="Pfam" id="PF12455"/>
    </source>
</evidence>
<dbReference type="OrthoDB" id="2130750at2759"/>
<evidence type="ECO:0000256" key="1">
    <source>
        <dbReference type="SAM" id="Coils"/>
    </source>
</evidence>
<reference evidence="4 5" key="1">
    <citation type="submission" date="2017-10" db="EMBL/GenBank/DDBJ databases">
        <title>A novel species of cold-tolerant Malassezia isolated from bats.</title>
        <authorList>
            <person name="Lorch J.M."/>
            <person name="Palmer J.M."/>
            <person name="Vanderwolf K.J."/>
            <person name="Schmidt K.Z."/>
            <person name="Verant M.L."/>
            <person name="Weller T.J."/>
            <person name="Blehert D.S."/>
        </authorList>
    </citation>
    <scope>NUCLEOTIDE SEQUENCE [LARGE SCALE GENOMIC DNA]</scope>
    <source>
        <strain evidence="4 5">NWHC:44797-103</strain>
    </source>
</reference>
<protein>
    <recommendedName>
        <fullName evidence="3">Dynein associated protein domain-containing protein</fullName>
    </recommendedName>
</protein>
<keyword evidence="1" id="KW-0175">Coiled coil</keyword>
<organism evidence="4 5">
    <name type="scientific">Malassezia vespertilionis</name>
    <dbReference type="NCBI Taxonomy" id="2020962"/>
    <lineage>
        <taxon>Eukaryota</taxon>
        <taxon>Fungi</taxon>
        <taxon>Dikarya</taxon>
        <taxon>Basidiomycota</taxon>
        <taxon>Ustilaginomycotina</taxon>
        <taxon>Malasseziomycetes</taxon>
        <taxon>Malasseziales</taxon>
        <taxon>Malasseziaceae</taxon>
        <taxon>Malassezia</taxon>
    </lineage>
</organism>
<dbReference type="GO" id="GO:0005200">
    <property type="term" value="F:structural constituent of cytoskeleton"/>
    <property type="evidence" value="ECO:0007669"/>
    <property type="project" value="TreeGrafter"/>
</dbReference>
<evidence type="ECO:0000256" key="2">
    <source>
        <dbReference type="SAM" id="MobiDB-lite"/>
    </source>
</evidence>
<dbReference type="GO" id="GO:0005856">
    <property type="term" value="C:cytoskeleton"/>
    <property type="evidence" value="ECO:0007669"/>
    <property type="project" value="TreeGrafter"/>
</dbReference>
<dbReference type="Pfam" id="PF12455">
    <property type="entry name" value="Dynactin"/>
    <property type="match status" value="1"/>
</dbReference>
<feature type="coiled-coil region" evidence="1">
    <location>
        <begin position="42"/>
        <end position="178"/>
    </location>
</feature>
<dbReference type="EMBL" id="KZ454987">
    <property type="protein sequence ID" value="PKI85729.1"/>
    <property type="molecule type" value="Genomic_DNA"/>
</dbReference>
<name>A0A2N1JGS3_9BASI</name>
<gene>
    <name evidence="4" type="ORF">MVES_000650</name>
</gene>
<dbReference type="STRING" id="2020962.A0A2N1JGS3"/>
<dbReference type="AlphaFoldDB" id="A0A2N1JGS3"/>
<feature type="region of interest" description="Disordered" evidence="2">
    <location>
        <begin position="1"/>
        <end position="26"/>
    </location>
</feature>
<feature type="coiled-coil region" evidence="1">
    <location>
        <begin position="725"/>
        <end position="776"/>
    </location>
</feature>
<keyword evidence="5" id="KW-1185">Reference proteome</keyword>
<dbReference type="InterPro" id="IPR022157">
    <property type="entry name" value="Dynactin"/>
</dbReference>
<dbReference type="PANTHER" id="PTHR47357:SF1">
    <property type="entry name" value="SPINDLE POLE BODY COMPONENT 110"/>
    <property type="match status" value="1"/>
</dbReference>
<sequence>MKIEQAQDPALPPSPAKQALPDEKPDTFIEADIVQEPLLQQLHALEEKAKHAADRAAAAEQRCAETQAANAQESFALSKANDTIASLQDKIEELEANLEMAMLDREMAEEKTESLEQEVAQLKERTEELALELELHHEQATAEEVAMPVEQAQLQRQNVRLREALAKLRDLFHETDEEQKREIGALRKELAEAGKIQTEYEGVCDAFAKAKHVAEELRAQADLAEHAEEMLEQLTEQNGALQAHNESLLAEVQDLETLRAVNDELEETHLETEMQLQRELDARQEHLGALRAEKQAHDAQLADYDATLGQFRELVTSLTRELASLRGKEPERVYAPTLDVKATKMHQRAIPSALEQLDAEQLRKQLCITRAYVPPAFWSVDYDALRSVLFYERVARLGRIICETLASGTDVQEQLLARALDDALVRECMLRHALAHAAALAQQIAAVLGSAPPDVFIAHAQDHIEMAHMEQQLREALTTLQDDRFEESSCAQTCARIVPLLESVSASLQDYETLADLAAKEAGSAALAAHDVDTLLAALGYTHQMVASLDAPSAPLAKTCDVLSSLVHTIRRAWLPAGKMRKHLSNLYSTGETIRLASVMALPGLGQLSSTLVSGAVAMANAVGGQIEDNADALFAAVQGALLNVDLDMFQKQATELASTMDALCAVTHNADNVVQIVVDTPWEARAVEMHAEMRRNTEAEEREAALNGCLQALYKDLRRRDDALDAAALKVERVKHQLDKAREMATGATDMHAKVEALEGKLREAQETVPSAVQDTAQHVVGVYDLRRALDTLRQENMYLRSSAHLEKLAQLAPLATPPPTPPPCAADVEALGPLHARTLRLATLPRVVNVAQTPEKGWRSVRTMPRGQYVQQMEDCARVAQSIEALAQRYEVIRYP</sequence>
<evidence type="ECO:0000313" key="4">
    <source>
        <dbReference type="EMBL" id="PKI85729.1"/>
    </source>
</evidence>
<dbReference type="Proteomes" id="UP000232875">
    <property type="component" value="Unassembled WGS sequence"/>
</dbReference>
<dbReference type="PANTHER" id="PTHR47357">
    <property type="entry name" value="COP1-INTERACTIVE PROTEIN 1"/>
    <property type="match status" value="1"/>
</dbReference>